<dbReference type="GO" id="GO:0005739">
    <property type="term" value="C:mitochondrion"/>
    <property type="evidence" value="ECO:0007669"/>
    <property type="project" value="TreeGrafter"/>
</dbReference>
<dbReference type="PROSITE" id="PS50076">
    <property type="entry name" value="DNAJ_2"/>
    <property type="match status" value="1"/>
</dbReference>
<dbReference type="PANTHER" id="PTHR14021">
    <property type="entry name" value="IRON-SULFUR CLUSTER CO-CHAPERONE PROTEIN HSCB"/>
    <property type="match status" value="1"/>
</dbReference>
<feature type="coiled-coil region" evidence="3">
    <location>
        <begin position="188"/>
        <end position="215"/>
    </location>
</feature>
<dbReference type="Gene3D" id="1.20.1280.20">
    <property type="entry name" value="HscB, C-terminal domain"/>
    <property type="match status" value="1"/>
</dbReference>
<dbReference type="InterPro" id="IPR001623">
    <property type="entry name" value="DnaJ_domain"/>
</dbReference>
<dbReference type="GO" id="GO:0051259">
    <property type="term" value="P:protein complex oligomerization"/>
    <property type="evidence" value="ECO:0007669"/>
    <property type="project" value="InterPro"/>
</dbReference>
<dbReference type="AlphaFoldDB" id="A0A336LWJ3"/>
<feature type="domain" description="J" evidence="4">
    <location>
        <begin position="83"/>
        <end position="155"/>
    </location>
</feature>
<evidence type="ECO:0000256" key="3">
    <source>
        <dbReference type="SAM" id="Coils"/>
    </source>
</evidence>
<dbReference type="PANTHER" id="PTHR14021:SF15">
    <property type="entry name" value="IRON-SULFUR CLUSTER CO-CHAPERONE PROTEIN HSCB"/>
    <property type="match status" value="1"/>
</dbReference>
<dbReference type="OMA" id="LMFIERF"/>
<dbReference type="GO" id="GO:0044571">
    <property type="term" value="P:[2Fe-2S] cluster assembly"/>
    <property type="evidence" value="ECO:0007669"/>
    <property type="project" value="InterPro"/>
</dbReference>
<protein>
    <submittedName>
        <fullName evidence="5">CSON006038 protein</fullName>
    </submittedName>
</protein>
<organism evidence="5">
    <name type="scientific">Culicoides sonorensis</name>
    <name type="common">Biting midge</name>
    <dbReference type="NCBI Taxonomy" id="179676"/>
    <lineage>
        <taxon>Eukaryota</taxon>
        <taxon>Metazoa</taxon>
        <taxon>Ecdysozoa</taxon>
        <taxon>Arthropoda</taxon>
        <taxon>Hexapoda</taxon>
        <taxon>Insecta</taxon>
        <taxon>Pterygota</taxon>
        <taxon>Neoptera</taxon>
        <taxon>Endopterygota</taxon>
        <taxon>Diptera</taxon>
        <taxon>Nematocera</taxon>
        <taxon>Chironomoidea</taxon>
        <taxon>Ceratopogonidae</taxon>
        <taxon>Ceratopogoninae</taxon>
        <taxon>Culicoides</taxon>
        <taxon>Monoculicoides</taxon>
    </lineage>
</organism>
<keyword evidence="2" id="KW-0143">Chaperone</keyword>
<dbReference type="SMART" id="SM00271">
    <property type="entry name" value="DnaJ"/>
    <property type="match status" value="1"/>
</dbReference>
<dbReference type="NCBIfam" id="TIGR00714">
    <property type="entry name" value="hscB"/>
    <property type="match status" value="1"/>
</dbReference>
<evidence type="ECO:0000256" key="1">
    <source>
        <dbReference type="ARBA" id="ARBA00010476"/>
    </source>
</evidence>
<dbReference type="Pfam" id="PF00226">
    <property type="entry name" value="DnaJ"/>
    <property type="match status" value="1"/>
</dbReference>
<evidence type="ECO:0000256" key="2">
    <source>
        <dbReference type="ARBA" id="ARBA00023186"/>
    </source>
</evidence>
<keyword evidence="3" id="KW-0175">Coiled coil</keyword>
<dbReference type="InterPro" id="IPR036869">
    <property type="entry name" value="J_dom_sf"/>
</dbReference>
<dbReference type="GO" id="GO:0051087">
    <property type="term" value="F:protein-folding chaperone binding"/>
    <property type="evidence" value="ECO:0007669"/>
    <property type="project" value="InterPro"/>
</dbReference>
<dbReference type="EMBL" id="UFQT01000022">
    <property type="protein sequence ID" value="SSX18008.1"/>
    <property type="molecule type" value="Genomic_DNA"/>
</dbReference>
<comment type="similarity">
    <text evidence="1">Belongs to the HscB family.</text>
</comment>
<dbReference type="HAMAP" id="MF_00682">
    <property type="entry name" value="HscB"/>
    <property type="match status" value="1"/>
</dbReference>
<dbReference type="InterPro" id="IPR009073">
    <property type="entry name" value="HscB_oligo_C"/>
</dbReference>
<dbReference type="VEuPathDB" id="VectorBase:CSON006038"/>
<evidence type="ECO:0000259" key="4">
    <source>
        <dbReference type="PROSITE" id="PS50076"/>
    </source>
</evidence>
<dbReference type="Gene3D" id="1.10.287.110">
    <property type="entry name" value="DnaJ domain"/>
    <property type="match status" value="1"/>
</dbReference>
<dbReference type="InterPro" id="IPR004640">
    <property type="entry name" value="HscB"/>
</dbReference>
<sequence length="247" mass="29179">MIVSRIIRLGIQNTRQLFTCPSKFHTGNIQSRLVSQNLQVIRCFAETSQSASVCWKCESSGEMKNRIICDKCGVLVTPDMTKNYFNLLDIPEKFDMDNQKLTEKFRQFQSIVHPDKFSNKSDIEQRHAMDWSSLLNKAYSILSTPLKRAEYMLQLKNITISEKNETINPEFLMEMMERNEEIAELETRSQCDEQLQKLKVELENLYKEFSEIFEANNLDKAREMLIRIRYVNNLEKKIKEKLYELHD</sequence>
<dbReference type="SUPFAM" id="SSF46565">
    <property type="entry name" value="Chaperone J-domain"/>
    <property type="match status" value="1"/>
</dbReference>
<evidence type="ECO:0000313" key="5">
    <source>
        <dbReference type="EMBL" id="SSX18008.1"/>
    </source>
</evidence>
<dbReference type="SUPFAM" id="SSF47144">
    <property type="entry name" value="HSC20 (HSCB), C-terminal oligomerisation domain"/>
    <property type="match status" value="1"/>
</dbReference>
<gene>
    <name evidence="5" type="primary">CSON006038</name>
</gene>
<proteinExistence type="inferred from homology"/>
<dbReference type="GO" id="GO:0001671">
    <property type="term" value="F:ATPase activator activity"/>
    <property type="evidence" value="ECO:0007669"/>
    <property type="project" value="InterPro"/>
</dbReference>
<name>A0A336LWJ3_CULSO</name>
<accession>A0A336LWJ3</accession>
<dbReference type="InterPro" id="IPR036386">
    <property type="entry name" value="HscB_C_sf"/>
</dbReference>
<reference evidence="5" key="1">
    <citation type="submission" date="2018-07" db="EMBL/GenBank/DDBJ databases">
        <authorList>
            <person name="Quirk P.G."/>
            <person name="Krulwich T.A."/>
        </authorList>
    </citation>
    <scope>NUCLEOTIDE SEQUENCE</scope>
</reference>
<dbReference type="Pfam" id="PF07743">
    <property type="entry name" value="HSCB_C"/>
    <property type="match status" value="1"/>
</dbReference>
<dbReference type="CDD" id="cd06257">
    <property type="entry name" value="DnaJ"/>
    <property type="match status" value="1"/>
</dbReference>